<feature type="compositionally biased region" description="Pro residues" evidence="7">
    <location>
        <begin position="334"/>
        <end position="347"/>
    </location>
</feature>
<organism evidence="10 11">
    <name type="scientific">Paenibacillus sepulcri</name>
    <dbReference type="NCBI Taxonomy" id="359917"/>
    <lineage>
        <taxon>Bacteria</taxon>
        <taxon>Bacillati</taxon>
        <taxon>Bacillota</taxon>
        <taxon>Bacilli</taxon>
        <taxon>Bacillales</taxon>
        <taxon>Paenibacillaceae</taxon>
        <taxon>Paenibacillus</taxon>
    </lineage>
</organism>
<protein>
    <recommendedName>
        <fullName evidence="2">peptidylprolyl isomerase</fullName>
        <ecNumber evidence="2">5.2.1.8</ecNumber>
    </recommendedName>
</protein>
<dbReference type="PROSITE" id="PS50198">
    <property type="entry name" value="PPIC_PPIASE_2"/>
    <property type="match status" value="1"/>
</dbReference>
<dbReference type="InterPro" id="IPR050245">
    <property type="entry name" value="PrsA_foldase"/>
</dbReference>
<dbReference type="Pfam" id="PF13624">
    <property type="entry name" value="SurA_N_3"/>
    <property type="match status" value="1"/>
</dbReference>
<feature type="region of interest" description="Disordered" evidence="7">
    <location>
        <begin position="1"/>
        <end position="28"/>
    </location>
</feature>
<name>A0ABS7CFJ5_9BACL</name>
<keyword evidence="8" id="KW-0472">Membrane</keyword>
<evidence type="ECO:0000256" key="2">
    <source>
        <dbReference type="ARBA" id="ARBA00013194"/>
    </source>
</evidence>
<dbReference type="InterPro" id="IPR027304">
    <property type="entry name" value="Trigger_fact/SurA_dom_sf"/>
</dbReference>
<feature type="transmembrane region" description="Helical" evidence="8">
    <location>
        <begin position="33"/>
        <end position="50"/>
    </location>
</feature>
<dbReference type="Gene3D" id="1.10.4030.10">
    <property type="entry name" value="Porin chaperone SurA, peptide-binding domain"/>
    <property type="match status" value="1"/>
</dbReference>
<evidence type="ECO:0000256" key="7">
    <source>
        <dbReference type="SAM" id="MobiDB-lite"/>
    </source>
</evidence>
<comment type="caution">
    <text evidence="10">The sequence shown here is derived from an EMBL/GenBank/DDBJ whole genome shotgun (WGS) entry which is preliminary data.</text>
</comment>
<accession>A0ABS7CFJ5</accession>
<dbReference type="PANTHER" id="PTHR47245">
    <property type="entry name" value="PEPTIDYLPROLYL ISOMERASE"/>
    <property type="match status" value="1"/>
</dbReference>
<evidence type="ECO:0000256" key="5">
    <source>
        <dbReference type="ARBA" id="ARBA00023235"/>
    </source>
</evidence>
<evidence type="ECO:0000256" key="8">
    <source>
        <dbReference type="SAM" id="Phobius"/>
    </source>
</evidence>
<dbReference type="EMBL" id="JAHZIK010001726">
    <property type="protein sequence ID" value="MBW7459597.1"/>
    <property type="molecule type" value="Genomic_DNA"/>
</dbReference>
<keyword evidence="3" id="KW-0732">Signal</keyword>
<dbReference type="Proteomes" id="UP001519887">
    <property type="component" value="Unassembled WGS sequence"/>
</dbReference>
<feature type="domain" description="PpiC" evidence="9">
    <location>
        <begin position="185"/>
        <end position="276"/>
    </location>
</feature>
<keyword evidence="4 6" id="KW-0697">Rotamase</keyword>
<feature type="region of interest" description="Disordered" evidence="7">
    <location>
        <begin position="320"/>
        <end position="355"/>
    </location>
</feature>
<evidence type="ECO:0000256" key="1">
    <source>
        <dbReference type="ARBA" id="ARBA00000971"/>
    </source>
</evidence>
<evidence type="ECO:0000256" key="3">
    <source>
        <dbReference type="ARBA" id="ARBA00022729"/>
    </source>
</evidence>
<keyword evidence="5 6" id="KW-0413">Isomerase</keyword>
<dbReference type="Pfam" id="PF13145">
    <property type="entry name" value="Rotamase_2"/>
    <property type="match status" value="1"/>
</dbReference>
<dbReference type="Gene3D" id="3.10.50.40">
    <property type="match status" value="1"/>
</dbReference>
<evidence type="ECO:0000259" key="9">
    <source>
        <dbReference type="PROSITE" id="PS50198"/>
    </source>
</evidence>
<keyword evidence="11" id="KW-1185">Reference proteome</keyword>
<sequence length="355" mass="38138">ETDGAQDESLTPVPVGAGPSAPEAGRRGNSSKPWMFIAIGLALLLVVALIKPPFGSASGSDEVVATVNDVKITQDNLFDKMISLGGKSTLDQMIQEELVKQEADKAGITATEADIDSEVKLWEGRFPTADDFNAWLQQNGMTEADFRKEMPTQLRIRKLLEPKATVTDDQIKQYFDQNKASFDTPEQVRVSHILVATKAEAEAILKELQGGADFAKLASEKSIDTGSKDNGGDLNFFPRGVMDKPFEDAAFALKTKDELSPIVQGANGFHIIKFTDRKAAHTATLDEEKAKIKDQLLAQQVSELSSSWLQDIKAKAKITNTLEEPAAADAPADPNAPPADPNAPPADPAAETPAG</sequence>
<dbReference type="SUPFAM" id="SSF109998">
    <property type="entry name" value="Triger factor/SurA peptide-binding domain-like"/>
    <property type="match status" value="1"/>
</dbReference>
<dbReference type="InterPro" id="IPR046357">
    <property type="entry name" value="PPIase_dom_sf"/>
</dbReference>
<comment type="catalytic activity">
    <reaction evidence="1">
        <text>[protein]-peptidylproline (omega=180) = [protein]-peptidylproline (omega=0)</text>
        <dbReference type="Rhea" id="RHEA:16237"/>
        <dbReference type="Rhea" id="RHEA-COMP:10747"/>
        <dbReference type="Rhea" id="RHEA-COMP:10748"/>
        <dbReference type="ChEBI" id="CHEBI:83833"/>
        <dbReference type="ChEBI" id="CHEBI:83834"/>
        <dbReference type="EC" id="5.2.1.8"/>
    </reaction>
</comment>
<gene>
    <name evidence="10" type="ORF">K0U00_36620</name>
</gene>
<dbReference type="GO" id="GO:0003755">
    <property type="term" value="F:peptidyl-prolyl cis-trans isomerase activity"/>
    <property type="evidence" value="ECO:0007669"/>
    <property type="project" value="UniProtKB-EC"/>
</dbReference>
<dbReference type="EC" id="5.2.1.8" evidence="2"/>
<keyword evidence="8" id="KW-1133">Transmembrane helix</keyword>
<reference evidence="10 11" key="1">
    <citation type="submission" date="2021-07" db="EMBL/GenBank/DDBJ databases">
        <title>Paenibacillus radiodurans sp. nov., isolated from the southeastern edge of Tengger Desert.</title>
        <authorList>
            <person name="Zhang G."/>
        </authorList>
    </citation>
    <scope>NUCLEOTIDE SEQUENCE [LARGE SCALE GENOMIC DNA]</scope>
    <source>
        <strain evidence="10 11">CCM 7311</strain>
    </source>
</reference>
<evidence type="ECO:0000256" key="4">
    <source>
        <dbReference type="ARBA" id="ARBA00023110"/>
    </source>
</evidence>
<evidence type="ECO:0000313" key="10">
    <source>
        <dbReference type="EMBL" id="MBW7459597.1"/>
    </source>
</evidence>
<feature type="non-terminal residue" evidence="10">
    <location>
        <position position="1"/>
    </location>
</feature>
<proteinExistence type="predicted"/>
<keyword evidence="8" id="KW-0812">Transmembrane</keyword>
<dbReference type="PANTHER" id="PTHR47245:SF1">
    <property type="entry name" value="FOLDASE PROTEIN PRSA"/>
    <property type="match status" value="1"/>
</dbReference>
<evidence type="ECO:0000313" key="11">
    <source>
        <dbReference type="Proteomes" id="UP001519887"/>
    </source>
</evidence>
<dbReference type="InterPro" id="IPR000297">
    <property type="entry name" value="PPIase_PpiC"/>
</dbReference>
<evidence type="ECO:0000256" key="6">
    <source>
        <dbReference type="PROSITE-ProRule" id="PRU00278"/>
    </source>
</evidence>
<dbReference type="SUPFAM" id="SSF54534">
    <property type="entry name" value="FKBP-like"/>
    <property type="match status" value="1"/>
</dbReference>